<name>A0A6J6HGW6_9ZZZZ</name>
<reference evidence="7" key="1">
    <citation type="submission" date="2020-05" db="EMBL/GenBank/DDBJ databases">
        <authorList>
            <person name="Chiriac C."/>
            <person name="Salcher M."/>
            <person name="Ghai R."/>
            <person name="Kavagutti S V."/>
        </authorList>
    </citation>
    <scope>NUCLEOTIDE SEQUENCE</scope>
</reference>
<protein>
    <submittedName>
        <fullName evidence="7">Unannotated protein</fullName>
    </submittedName>
</protein>
<proteinExistence type="inferred from homology"/>
<dbReference type="InterPro" id="IPR016181">
    <property type="entry name" value="Acyl_CoA_acyltransferase"/>
</dbReference>
<dbReference type="PANTHER" id="PTHR43420">
    <property type="entry name" value="ACETYLTRANSFERASE"/>
    <property type="match status" value="1"/>
</dbReference>
<keyword evidence="2" id="KW-0963">Cytoplasm</keyword>
<dbReference type="Pfam" id="PF00583">
    <property type="entry name" value="Acetyltransf_1"/>
    <property type="match status" value="1"/>
</dbReference>
<dbReference type="Gene3D" id="3.40.630.30">
    <property type="match status" value="1"/>
</dbReference>
<dbReference type="EMBL" id="CAEZUL010000107">
    <property type="protein sequence ID" value="CAB4603673.1"/>
    <property type="molecule type" value="Genomic_DNA"/>
</dbReference>
<keyword evidence="4" id="KW-0012">Acyltransferase</keyword>
<evidence type="ECO:0000259" key="5">
    <source>
        <dbReference type="PROSITE" id="PS51186"/>
    </source>
</evidence>
<evidence type="ECO:0000256" key="2">
    <source>
        <dbReference type="ARBA" id="ARBA00022490"/>
    </source>
</evidence>
<dbReference type="PANTHER" id="PTHR43420:SF44">
    <property type="entry name" value="ACETYLTRANSFERASE YPEA"/>
    <property type="match status" value="1"/>
</dbReference>
<evidence type="ECO:0000256" key="3">
    <source>
        <dbReference type="ARBA" id="ARBA00022679"/>
    </source>
</evidence>
<dbReference type="SUPFAM" id="SSF55729">
    <property type="entry name" value="Acyl-CoA N-acyltransferases (Nat)"/>
    <property type="match status" value="1"/>
</dbReference>
<evidence type="ECO:0000313" key="6">
    <source>
        <dbReference type="EMBL" id="CAB4603673.1"/>
    </source>
</evidence>
<keyword evidence="3" id="KW-0808">Transferase</keyword>
<feature type="domain" description="N-acetyltransferase" evidence="5">
    <location>
        <begin position="12"/>
        <end position="158"/>
    </location>
</feature>
<dbReference type="InterPro" id="IPR000182">
    <property type="entry name" value="GNAT_dom"/>
</dbReference>
<sequence length="176" mass="20436">MSFLRDRTIDALTTETMRRRHLRRVLEIEEQLYPRPWTPRTFSSELAEMKAGNRYYLVAYVGDSMVGYGGLMFSGDDAHITNLAVDPKWQGRGVATEMMLDLSILAHDRGCTAMTLEVRHTNTAAQELYRRFGFVPAGIRKRYYENKDDAIIMWAHGIDTPEYMERIRLIEARRPS</sequence>
<dbReference type="InterPro" id="IPR050680">
    <property type="entry name" value="YpeA/RimI_acetyltransf"/>
</dbReference>
<dbReference type="GO" id="GO:0008080">
    <property type="term" value="F:N-acetyltransferase activity"/>
    <property type="evidence" value="ECO:0007669"/>
    <property type="project" value="InterPro"/>
</dbReference>
<dbReference type="PROSITE" id="PS51186">
    <property type="entry name" value="GNAT"/>
    <property type="match status" value="1"/>
</dbReference>
<dbReference type="EMBL" id="CAEZUZ010000040">
    <property type="protein sequence ID" value="CAB4612310.1"/>
    <property type="molecule type" value="Genomic_DNA"/>
</dbReference>
<dbReference type="InterPro" id="IPR006464">
    <property type="entry name" value="AcTrfase_RimI/Ard1"/>
</dbReference>
<evidence type="ECO:0000256" key="4">
    <source>
        <dbReference type="ARBA" id="ARBA00023315"/>
    </source>
</evidence>
<gene>
    <name evidence="6" type="ORF">UFOPK1808_00947</name>
    <name evidence="7" type="ORF">UFOPK1889_00367</name>
</gene>
<dbReference type="CDD" id="cd04301">
    <property type="entry name" value="NAT_SF"/>
    <property type="match status" value="1"/>
</dbReference>
<dbReference type="NCBIfam" id="TIGR01575">
    <property type="entry name" value="rimI"/>
    <property type="match status" value="1"/>
</dbReference>
<dbReference type="AlphaFoldDB" id="A0A6J6HGW6"/>
<comment type="similarity">
    <text evidence="1">Belongs to the acetyltransferase family. RimI subfamily.</text>
</comment>
<accession>A0A6J6HGW6</accession>
<organism evidence="7">
    <name type="scientific">freshwater metagenome</name>
    <dbReference type="NCBI Taxonomy" id="449393"/>
    <lineage>
        <taxon>unclassified sequences</taxon>
        <taxon>metagenomes</taxon>
        <taxon>ecological metagenomes</taxon>
    </lineage>
</organism>
<evidence type="ECO:0000256" key="1">
    <source>
        <dbReference type="ARBA" id="ARBA00005395"/>
    </source>
</evidence>
<evidence type="ECO:0000313" key="7">
    <source>
        <dbReference type="EMBL" id="CAB4612310.1"/>
    </source>
</evidence>